<evidence type="ECO:0000313" key="1">
    <source>
        <dbReference type="EMBL" id="QJB01468.1"/>
    </source>
</evidence>
<organism evidence="1">
    <name type="scientific">viral metagenome</name>
    <dbReference type="NCBI Taxonomy" id="1070528"/>
    <lineage>
        <taxon>unclassified sequences</taxon>
        <taxon>metagenomes</taxon>
        <taxon>organismal metagenomes</taxon>
    </lineage>
</organism>
<protein>
    <submittedName>
        <fullName evidence="1">Putative structural protein</fullName>
    </submittedName>
</protein>
<name>A0A6M3M1Z3_9ZZZZ</name>
<accession>A0A6M3M1Z3</accession>
<reference evidence="1" key="1">
    <citation type="submission" date="2020-03" db="EMBL/GenBank/DDBJ databases">
        <title>The deep terrestrial virosphere.</title>
        <authorList>
            <person name="Holmfeldt K."/>
            <person name="Nilsson E."/>
            <person name="Simone D."/>
            <person name="Lopez-Fernandez M."/>
            <person name="Wu X."/>
            <person name="de Brujin I."/>
            <person name="Lundin D."/>
            <person name="Andersson A."/>
            <person name="Bertilsson S."/>
            <person name="Dopson M."/>
        </authorList>
    </citation>
    <scope>NUCLEOTIDE SEQUENCE</scope>
    <source>
        <strain evidence="1">MM171A00102</strain>
        <strain evidence="2">MM171B00096</strain>
    </source>
</reference>
<gene>
    <name evidence="1" type="ORF">MM171A00102_0027</name>
    <name evidence="2" type="ORF">MM171B00096_0071</name>
</gene>
<proteinExistence type="predicted"/>
<dbReference type="EMBL" id="MT143709">
    <property type="protein sequence ID" value="QJB01468.1"/>
    <property type="molecule type" value="Genomic_DNA"/>
</dbReference>
<sequence>MIKLSTGLREALAASQSLRATLNNGFIRLYTGAVPASADAALGSAVLINEISAGGTGTALTLEPTAPGGVVAKAVAENWTGNNLADGTPTFFRYVLAGDAGDASSSAVRFQGSVGGPGADMVISSLPLVNGAPQTFDLFQLVIPEQ</sequence>
<evidence type="ECO:0000313" key="2">
    <source>
        <dbReference type="EMBL" id="QJH92509.1"/>
    </source>
</evidence>
<dbReference type="AlphaFoldDB" id="A0A6M3M1Z3"/>
<dbReference type="EMBL" id="MT143896">
    <property type="protein sequence ID" value="QJH92509.1"/>
    <property type="molecule type" value="Genomic_DNA"/>
</dbReference>